<comment type="caution">
    <text evidence="2">The sequence shown here is derived from an EMBL/GenBank/DDBJ whole genome shotgun (WGS) entry which is preliminary data.</text>
</comment>
<protein>
    <recommendedName>
        <fullName evidence="4">DUF3823 domain-containing protein</fullName>
    </recommendedName>
</protein>
<evidence type="ECO:0000313" key="3">
    <source>
        <dbReference type="Proteomes" id="UP001207228"/>
    </source>
</evidence>
<evidence type="ECO:0000313" key="2">
    <source>
        <dbReference type="EMBL" id="MCX2740758.1"/>
    </source>
</evidence>
<accession>A0ABT3RHA1</accession>
<proteinExistence type="predicted"/>
<sequence length="183" mass="20561">MKNMLKYSPLLLVLAFAFNSCREEPSYSDVPAITFDRVEQYTFTKNNIISDSLVVAIDFQDGDGDLGLARSAPDGTQTGPDFEPPFNQGSQYFDNFVANLQIKRGDTYEDTPVNFNGRFPRLSSGEDAETLEGEIRYTITNFSTDAFPPGDTIRLEVYIYDRALNKSNVVYTDDIVVYQGQGR</sequence>
<dbReference type="RefSeq" id="WP_266052824.1">
    <property type="nucleotide sequence ID" value="NZ_JAPFQO010000008.1"/>
</dbReference>
<dbReference type="EMBL" id="JAPFQO010000008">
    <property type="protein sequence ID" value="MCX2740758.1"/>
    <property type="molecule type" value="Genomic_DNA"/>
</dbReference>
<dbReference type="Proteomes" id="UP001207228">
    <property type="component" value="Unassembled WGS sequence"/>
</dbReference>
<name>A0ABT3RHA1_9BACT</name>
<evidence type="ECO:0008006" key="4">
    <source>
        <dbReference type="Google" id="ProtNLM"/>
    </source>
</evidence>
<feature type="chain" id="PRO_5047019214" description="DUF3823 domain-containing protein" evidence="1">
    <location>
        <begin position="23"/>
        <end position="183"/>
    </location>
</feature>
<keyword evidence="3" id="KW-1185">Reference proteome</keyword>
<reference evidence="2 3" key="1">
    <citation type="submission" date="2022-11" db="EMBL/GenBank/DDBJ databases">
        <title>The characterization of three novel Bacteroidetes species and genomic analysis of their roles in tidal elemental geochemical cycles.</title>
        <authorList>
            <person name="Ma K.-J."/>
        </authorList>
    </citation>
    <scope>NUCLEOTIDE SEQUENCE [LARGE SCALE GENOMIC DNA]</scope>
    <source>
        <strain evidence="2 3">M82</strain>
    </source>
</reference>
<evidence type="ECO:0000256" key="1">
    <source>
        <dbReference type="SAM" id="SignalP"/>
    </source>
</evidence>
<keyword evidence="1" id="KW-0732">Signal</keyword>
<feature type="signal peptide" evidence="1">
    <location>
        <begin position="1"/>
        <end position="22"/>
    </location>
</feature>
<organism evidence="2 3">
    <name type="scientific">Pontibacter anaerobius</name>
    <dbReference type="NCBI Taxonomy" id="2993940"/>
    <lineage>
        <taxon>Bacteria</taxon>
        <taxon>Pseudomonadati</taxon>
        <taxon>Bacteroidota</taxon>
        <taxon>Cytophagia</taxon>
        <taxon>Cytophagales</taxon>
        <taxon>Hymenobacteraceae</taxon>
        <taxon>Pontibacter</taxon>
    </lineage>
</organism>
<gene>
    <name evidence="2" type="ORF">OO017_12435</name>
</gene>